<dbReference type="PANTHER" id="PTHR13061">
    <property type="entry name" value="DYNACTIN SUBUNIT P25"/>
    <property type="match status" value="1"/>
</dbReference>
<dbReference type="InterPro" id="IPR011004">
    <property type="entry name" value="Trimer_LpxA-like_sf"/>
</dbReference>
<dbReference type="Proteomes" id="UP000886796">
    <property type="component" value="Unassembled WGS sequence"/>
</dbReference>
<dbReference type="AlphaFoldDB" id="A0A9D1CLK7"/>
<dbReference type="InterPro" id="IPR047324">
    <property type="entry name" value="LbH_gamma_CA-like"/>
</dbReference>
<dbReference type="InterPro" id="IPR050484">
    <property type="entry name" value="Transf_Hexapept/Carb_Anhydrase"/>
</dbReference>
<dbReference type="Gene3D" id="2.160.10.10">
    <property type="entry name" value="Hexapeptide repeat proteins"/>
    <property type="match status" value="1"/>
</dbReference>
<reference evidence="1" key="2">
    <citation type="journal article" date="2021" name="PeerJ">
        <title>Extensive microbial diversity within the chicken gut microbiome revealed by metagenomics and culture.</title>
        <authorList>
            <person name="Gilroy R."/>
            <person name="Ravi A."/>
            <person name="Getino M."/>
            <person name="Pursley I."/>
            <person name="Horton D.L."/>
            <person name="Alikhan N.F."/>
            <person name="Baker D."/>
            <person name="Gharbi K."/>
            <person name="Hall N."/>
            <person name="Watson M."/>
            <person name="Adriaenssens E.M."/>
            <person name="Foster-Nyarko E."/>
            <person name="Jarju S."/>
            <person name="Secka A."/>
            <person name="Antonio M."/>
            <person name="Oren A."/>
            <person name="Chaudhuri R.R."/>
            <person name="La Ragione R."/>
            <person name="Hildebrand F."/>
            <person name="Pallen M.J."/>
        </authorList>
    </citation>
    <scope>NUCLEOTIDE SEQUENCE</scope>
    <source>
        <strain evidence="1">13361</strain>
    </source>
</reference>
<comment type="caution">
    <text evidence="1">The sequence shown here is derived from an EMBL/GenBank/DDBJ whole genome shotgun (WGS) entry which is preliminary data.</text>
</comment>
<accession>A0A9D1CLK7</accession>
<reference evidence="1" key="1">
    <citation type="submission" date="2020-10" db="EMBL/GenBank/DDBJ databases">
        <authorList>
            <person name="Gilroy R."/>
        </authorList>
    </citation>
    <scope>NUCLEOTIDE SEQUENCE</scope>
    <source>
        <strain evidence="1">13361</strain>
    </source>
</reference>
<dbReference type="PANTHER" id="PTHR13061:SF29">
    <property type="entry name" value="GAMMA CARBONIC ANHYDRASE-LIKE 1, MITOCHONDRIAL-RELATED"/>
    <property type="match status" value="1"/>
</dbReference>
<evidence type="ECO:0000313" key="1">
    <source>
        <dbReference type="EMBL" id="HIQ67430.1"/>
    </source>
</evidence>
<name>A0A9D1CLK7_9FIRM</name>
<gene>
    <name evidence="1" type="ORF">IAB74_02830</name>
</gene>
<dbReference type="CDD" id="cd04645">
    <property type="entry name" value="LbH_gamma_CA_like"/>
    <property type="match status" value="1"/>
</dbReference>
<dbReference type="SUPFAM" id="SSF51161">
    <property type="entry name" value="Trimeric LpxA-like enzymes"/>
    <property type="match status" value="1"/>
</dbReference>
<organism evidence="1 2">
    <name type="scientific">Candidatus Faecousia excrementigallinarum</name>
    <dbReference type="NCBI Taxonomy" id="2840806"/>
    <lineage>
        <taxon>Bacteria</taxon>
        <taxon>Bacillati</taxon>
        <taxon>Bacillota</taxon>
        <taxon>Clostridia</taxon>
        <taxon>Eubacteriales</taxon>
        <taxon>Oscillospiraceae</taxon>
        <taxon>Faecousia</taxon>
    </lineage>
</organism>
<dbReference type="Pfam" id="PF00132">
    <property type="entry name" value="Hexapep"/>
    <property type="match status" value="1"/>
</dbReference>
<evidence type="ECO:0000313" key="2">
    <source>
        <dbReference type="Proteomes" id="UP000886796"/>
    </source>
</evidence>
<dbReference type="EMBL" id="DVFK01000040">
    <property type="protein sequence ID" value="HIQ67430.1"/>
    <property type="molecule type" value="Genomic_DNA"/>
</dbReference>
<proteinExistence type="predicted"/>
<protein>
    <submittedName>
        <fullName evidence="1">Gamma carbonic anhydrase family protein</fullName>
    </submittedName>
</protein>
<sequence length="156" mass="16246">MEKKYYIAPDARVLGDVELGEDVSIWYGAVVRGDSGKIVIGEGTNIQDRVVIHEKTTLGSRCTVGHGAIVHGCTVGGGCLIGMGAILLTGAVLEDGCLVGAGAVVTGKTHAPAGSVLLGNPARIVKTLTPEEREKLQAGVEEYIRLAKEQLNPLSK</sequence>
<dbReference type="InterPro" id="IPR001451">
    <property type="entry name" value="Hexapep"/>
</dbReference>